<dbReference type="AlphaFoldDB" id="A0A8H4EHU4"/>
<evidence type="ECO:0000313" key="1">
    <source>
        <dbReference type="EMBL" id="KAF0484665.1"/>
    </source>
</evidence>
<dbReference type="Proteomes" id="UP000439903">
    <property type="component" value="Unassembled WGS sequence"/>
</dbReference>
<organism evidence="1 2">
    <name type="scientific">Gigaspora margarita</name>
    <dbReference type="NCBI Taxonomy" id="4874"/>
    <lineage>
        <taxon>Eukaryota</taxon>
        <taxon>Fungi</taxon>
        <taxon>Fungi incertae sedis</taxon>
        <taxon>Mucoromycota</taxon>
        <taxon>Glomeromycotina</taxon>
        <taxon>Glomeromycetes</taxon>
        <taxon>Diversisporales</taxon>
        <taxon>Gigasporaceae</taxon>
        <taxon>Gigaspora</taxon>
    </lineage>
</organism>
<accession>A0A8H4EHU4</accession>
<comment type="caution">
    <text evidence="1">The sequence shown here is derived from an EMBL/GenBank/DDBJ whole genome shotgun (WGS) entry which is preliminary data.</text>
</comment>
<protein>
    <submittedName>
        <fullName evidence="1">Kinase-like domain-containing protein</fullName>
    </submittedName>
</protein>
<gene>
    <name evidence="1" type="ORF">F8M41_022925</name>
</gene>
<keyword evidence="1" id="KW-0418">Kinase</keyword>
<keyword evidence="2" id="KW-1185">Reference proteome</keyword>
<sequence>MPKLEQCSKPENIVEWVPYENFKDVKYETKGGVGSIYSAIWTDGWFSGWDNKNKQFTRIGEKQTMSHIMFSSQGSRGIQCHGLTRFPKTEDFMLVLDYMKKW</sequence>
<dbReference type="OrthoDB" id="2414060at2759"/>
<dbReference type="EMBL" id="WTPW01000729">
    <property type="protein sequence ID" value="KAF0484665.1"/>
    <property type="molecule type" value="Genomic_DNA"/>
</dbReference>
<dbReference type="GO" id="GO:0016301">
    <property type="term" value="F:kinase activity"/>
    <property type="evidence" value="ECO:0007669"/>
    <property type="project" value="UniProtKB-KW"/>
</dbReference>
<reference evidence="1 2" key="1">
    <citation type="journal article" date="2019" name="Environ. Microbiol.">
        <title>At the nexus of three kingdoms: the genome of the mycorrhizal fungus Gigaspora margarita provides insights into plant, endobacterial and fungal interactions.</title>
        <authorList>
            <person name="Venice F."/>
            <person name="Ghignone S."/>
            <person name="Salvioli di Fossalunga A."/>
            <person name="Amselem J."/>
            <person name="Novero M."/>
            <person name="Xianan X."/>
            <person name="Sedzielewska Toro K."/>
            <person name="Morin E."/>
            <person name="Lipzen A."/>
            <person name="Grigoriev I.V."/>
            <person name="Henrissat B."/>
            <person name="Martin F.M."/>
            <person name="Bonfante P."/>
        </authorList>
    </citation>
    <scope>NUCLEOTIDE SEQUENCE [LARGE SCALE GENOMIC DNA]</scope>
    <source>
        <strain evidence="1 2">BEG34</strain>
    </source>
</reference>
<name>A0A8H4EHU4_GIGMA</name>
<proteinExistence type="predicted"/>
<keyword evidence="1" id="KW-0808">Transferase</keyword>
<evidence type="ECO:0000313" key="2">
    <source>
        <dbReference type="Proteomes" id="UP000439903"/>
    </source>
</evidence>